<accession>A0AA86M9H7</accession>
<reference evidence="2" key="1">
    <citation type="submission" date="2021-04" db="EMBL/GenBank/DDBJ databases">
        <title>Difference and commonality of drug resistance evolution in various bacteria. and drug sensitivity profiles.</title>
        <authorList>
            <person name="Maeda T."/>
            <person name="Shibai A."/>
            <person name="Kawada K."/>
            <person name="Kotani H."/>
            <person name="Tarusawa Y."/>
            <person name="Tanabe K."/>
            <person name="Furusawa C."/>
        </authorList>
    </citation>
    <scope>NUCLEOTIDE SEQUENCE</scope>
    <source>
        <strain evidence="2">JCM 8580</strain>
    </source>
</reference>
<organism evidence="2 3">
    <name type="scientific">Enterobacter kobei</name>
    <dbReference type="NCBI Taxonomy" id="208224"/>
    <lineage>
        <taxon>Bacteria</taxon>
        <taxon>Pseudomonadati</taxon>
        <taxon>Pseudomonadota</taxon>
        <taxon>Gammaproteobacteria</taxon>
        <taxon>Enterobacterales</taxon>
        <taxon>Enterobacteriaceae</taxon>
        <taxon>Enterobacter</taxon>
        <taxon>Enterobacter cloacae complex</taxon>
    </lineage>
</organism>
<dbReference type="AlphaFoldDB" id="A0AA86M9H7"/>
<dbReference type="RefSeq" id="WP_088221904.1">
    <property type="nucleotide sequence ID" value="NZ_AP024590.1"/>
</dbReference>
<keyword evidence="1" id="KW-0732">Signal</keyword>
<proteinExistence type="predicted"/>
<dbReference type="EMBL" id="AP024590">
    <property type="protein sequence ID" value="BCU55752.1"/>
    <property type="molecule type" value="Genomic_DNA"/>
</dbReference>
<evidence type="ECO:0000313" key="2">
    <source>
        <dbReference type="EMBL" id="BCU55752.1"/>
    </source>
</evidence>
<feature type="chain" id="PRO_5041714804" description="Lipoprotein" evidence="1">
    <location>
        <begin position="25"/>
        <end position="199"/>
    </location>
</feature>
<evidence type="ECO:0000313" key="3">
    <source>
        <dbReference type="Proteomes" id="UP000682928"/>
    </source>
</evidence>
<evidence type="ECO:0008006" key="4">
    <source>
        <dbReference type="Google" id="ProtNLM"/>
    </source>
</evidence>
<protein>
    <recommendedName>
        <fullName evidence="4">Lipoprotein</fullName>
    </recommendedName>
</protein>
<feature type="signal peptide" evidence="1">
    <location>
        <begin position="1"/>
        <end position="24"/>
    </location>
</feature>
<name>A0AA86M9H7_9ENTR</name>
<gene>
    <name evidence="2" type="ORF">ENKO_23460</name>
</gene>
<dbReference type="PROSITE" id="PS51257">
    <property type="entry name" value="PROKAR_LIPOPROTEIN"/>
    <property type="match status" value="1"/>
</dbReference>
<sequence>MRVLFALLLSSLLAGCITSSPQKALYKVEYPHRQDIRQQNVYQFKTTPIKASGERYRGAGDLAVLFGVSNQNASTLQLRFNYPAKSLEAVSLDAANKTIRKETFILLDESAPKPSRPETNYFYLTKDGQLVQKSRNCTPDMSVGCQWWNHMLFITRNGDMAVHYENGSAVLLFLVFPGYGSHDYLEIFSKVSPVADVTP</sequence>
<dbReference type="Proteomes" id="UP000682928">
    <property type="component" value="Chromosome"/>
</dbReference>
<evidence type="ECO:0000256" key="1">
    <source>
        <dbReference type="SAM" id="SignalP"/>
    </source>
</evidence>